<sequence length="317" mass="36878">MNNFKNEIISEISLTDKKKDDINVNSLSFELNKEKLTKIYQFSQSVIFIAFDTYRETLSKEFLNEMNIDKIYYNLLSTGYGILNNWSRIVNNGNYIKNFGSNVKEFIEKLNKEFNTQSKNFMWNEYALKKSDKLSDIIYKKIIKLFTKQLLMLQTQALDKFKDNLIESVGSNNDYDNEKFKLIQKIKDWFIINSSNLRIPELNFNINNALNELEQVLLDFAQKFNDSPIYKLLSLKKINKSVKNSSFKQTGMIVGFGLTAAARLKGFGNFQMVSSYSHGPHVFNFSIVNDKDIAEQEGQTRVKNIRIQPSLNFDVDL</sequence>
<name>A0A7S0F4N1_9CRYP</name>
<reference evidence="1" key="1">
    <citation type="submission" date="2021-01" db="EMBL/GenBank/DDBJ databases">
        <authorList>
            <person name="Corre E."/>
            <person name="Pelletier E."/>
            <person name="Niang G."/>
            <person name="Scheremetjew M."/>
            <person name="Finn R."/>
            <person name="Kale V."/>
            <person name="Holt S."/>
            <person name="Cochrane G."/>
            <person name="Meng A."/>
            <person name="Brown T."/>
            <person name="Cohen L."/>
        </authorList>
    </citation>
    <scope>NUCLEOTIDE SEQUENCE</scope>
    <source>
        <strain evidence="1">CCMP325</strain>
    </source>
</reference>
<accession>A0A7S0F4N1</accession>
<protein>
    <submittedName>
        <fullName evidence="1">Uncharacterized protein</fullName>
    </submittedName>
</protein>
<organism evidence="1">
    <name type="scientific">Hanusia phi</name>
    <dbReference type="NCBI Taxonomy" id="3032"/>
    <lineage>
        <taxon>Eukaryota</taxon>
        <taxon>Cryptophyceae</taxon>
        <taxon>Pyrenomonadales</taxon>
        <taxon>Geminigeraceae</taxon>
        <taxon>Hanusia</taxon>
    </lineage>
</organism>
<dbReference type="EMBL" id="HBEO01028258">
    <property type="protein sequence ID" value="CAD8500082.1"/>
    <property type="molecule type" value="Transcribed_RNA"/>
</dbReference>
<dbReference type="AlphaFoldDB" id="A0A7S0F4N1"/>
<gene>
    <name evidence="1" type="ORF">HPHI1048_LOCUS19133</name>
</gene>
<proteinExistence type="predicted"/>
<evidence type="ECO:0000313" key="1">
    <source>
        <dbReference type="EMBL" id="CAD8500082.1"/>
    </source>
</evidence>